<organism evidence="1 2">
    <name type="scientific">Mycobacterium marinum (strain ATCC BAA-535 / M)</name>
    <dbReference type="NCBI Taxonomy" id="216594"/>
    <lineage>
        <taxon>Bacteria</taxon>
        <taxon>Bacillati</taxon>
        <taxon>Actinomycetota</taxon>
        <taxon>Actinomycetes</taxon>
        <taxon>Mycobacteriales</taxon>
        <taxon>Mycobacteriaceae</taxon>
        <taxon>Mycobacterium</taxon>
        <taxon>Mycobacterium ulcerans group</taxon>
    </lineage>
</organism>
<dbReference type="KEGG" id="mmi:MMAR_3903"/>
<keyword evidence="2" id="KW-1185">Reference proteome</keyword>
<dbReference type="Proteomes" id="UP000001190">
    <property type="component" value="Chromosome"/>
</dbReference>
<proteinExistence type="predicted"/>
<dbReference type="HOGENOM" id="CLU_1228791_0_0_11"/>
<sequence>MPTARCKQCSNTFEYPSGTGKWTACCSDECREQRRLRQAELARQDWPTCSVQECTAKVRSGRATMCDKHYFRVRRNGTLKLTNPQRAQRGVCIIDGCTKPDVGRHGYCNKHYSRKIRNGDPELLLGGPTPKRGPDNGMWRGDQIGYGAAHDRVKRIHGSASQHKCADCPAQAAHWSYNHDDPDELRAPQGAYSHKADHYSPRCVPCHKRFDLERVGGTAKLDLSA</sequence>
<dbReference type="AlphaFoldDB" id="B2HPG3"/>
<dbReference type="eggNOG" id="ENOG5031WT3">
    <property type="taxonomic scope" value="Bacteria"/>
</dbReference>
<name>B2HPG3_MYCMM</name>
<dbReference type="STRING" id="216594.MMAR_3903"/>
<reference evidence="1 2" key="1">
    <citation type="journal article" date="2008" name="Genome Res.">
        <title>Insights from the complete genome sequence of Mycobacterium marinum on the evolution of Mycobacterium tuberculosis.</title>
        <authorList>
            <person name="Stinear T.P."/>
            <person name="Seemann T."/>
            <person name="Harrison P.F."/>
            <person name="Jenkin G.A."/>
            <person name="Davies J.K."/>
            <person name="Johnson P.D."/>
            <person name="Abdellah Z."/>
            <person name="Arrowsmith C."/>
            <person name="Chillingworth T."/>
            <person name="Churcher C."/>
            <person name="Clarke K."/>
            <person name="Cronin A."/>
            <person name="Davis P."/>
            <person name="Goodhead I."/>
            <person name="Holroyd N."/>
            <person name="Jagels K."/>
            <person name="Lord A."/>
            <person name="Moule S."/>
            <person name="Mungall K."/>
            <person name="Norbertczak H."/>
            <person name="Quail M.A."/>
            <person name="Rabbinowitsch E."/>
            <person name="Walker D."/>
            <person name="White B."/>
            <person name="Whitehead S."/>
            <person name="Small P.L."/>
            <person name="Brosch R."/>
            <person name="Ramakrishnan L."/>
            <person name="Fischbach M.A."/>
            <person name="Parkhill J."/>
            <person name="Cole S.T."/>
        </authorList>
    </citation>
    <scope>NUCLEOTIDE SEQUENCE [LARGE SCALE GENOMIC DNA]</scope>
    <source>
        <strain evidence="2">ATCC BAA-535 / M</strain>
    </source>
</reference>
<dbReference type="EMBL" id="CP000854">
    <property type="protein sequence ID" value="ACC42315.1"/>
    <property type="molecule type" value="Genomic_DNA"/>
</dbReference>
<gene>
    <name evidence="1" type="ordered locus">MMAR_3903</name>
</gene>
<evidence type="ECO:0000313" key="1">
    <source>
        <dbReference type="EMBL" id="ACC42315.1"/>
    </source>
</evidence>
<evidence type="ECO:0000313" key="2">
    <source>
        <dbReference type="Proteomes" id="UP000001190"/>
    </source>
</evidence>
<protein>
    <submittedName>
        <fullName evidence="1">Uncharacterized protein</fullName>
    </submittedName>
</protein>
<accession>B2HPG3</accession>